<dbReference type="InterPro" id="IPR038765">
    <property type="entry name" value="Papain-like_cys_pep_sf"/>
</dbReference>
<evidence type="ECO:0000256" key="5">
    <source>
        <dbReference type="ARBA" id="ARBA00022801"/>
    </source>
</evidence>
<sequence length="239" mass="27605">YPPGNLRSISISQEDYDCMKPGEFLNDTCIEFYFKYLERSLEVGDPDLGEQVYCFNTFFYKQLTQTNGEGGGGAMGPGSLAEVNYKAVKKWTSKARLFERDYIFIPIHENFHWYLALICNPGKCLIEDEEKEDKDAEWLYLALTLPHLFPLPSPFIVIFDSLDGRHPRVFSHLRAYLNEEAHHKLGRAVDFSRIRGVYAKVPRQSNFCDCGVFLLHYVERFLANPKKFTQILAVSGEEH</sequence>
<dbReference type="InterPro" id="IPR003653">
    <property type="entry name" value="Peptidase_C48_C"/>
</dbReference>
<dbReference type="Gene3D" id="3.40.395.10">
    <property type="entry name" value="Adenoviral Proteinase, Chain A"/>
    <property type="match status" value="1"/>
</dbReference>
<dbReference type="SUPFAM" id="SSF54001">
    <property type="entry name" value="Cysteine proteinases"/>
    <property type="match status" value="1"/>
</dbReference>
<dbReference type="OrthoDB" id="442460at2759"/>
<keyword evidence="8" id="KW-1185">Reference proteome</keyword>
<dbReference type="AlphaFoldDB" id="A0A4P9Y4H5"/>
<proteinExistence type="inferred from homology"/>
<dbReference type="EMBL" id="KZ987926">
    <property type="protein sequence ID" value="RKP13878.1"/>
    <property type="molecule type" value="Genomic_DNA"/>
</dbReference>
<dbReference type="GO" id="GO:0005634">
    <property type="term" value="C:nucleus"/>
    <property type="evidence" value="ECO:0007669"/>
    <property type="project" value="TreeGrafter"/>
</dbReference>
<evidence type="ECO:0000256" key="1">
    <source>
        <dbReference type="ARBA" id="ARBA00005234"/>
    </source>
</evidence>
<evidence type="ECO:0000256" key="3">
    <source>
        <dbReference type="ARBA" id="ARBA00022670"/>
    </source>
</evidence>
<reference evidence="8" key="1">
    <citation type="journal article" date="2018" name="Nat. Microbiol.">
        <title>Leveraging single-cell genomics to expand the fungal tree of life.</title>
        <authorList>
            <person name="Ahrendt S.R."/>
            <person name="Quandt C.A."/>
            <person name="Ciobanu D."/>
            <person name="Clum A."/>
            <person name="Salamov A."/>
            <person name="Andreopoulos B."/>
            <person name="Cheng J.F."/>
            <person name="Woyke T."/>
            <person name="Pelin A."/>
            <person name="Henrissat B."/>
            <person name="Reynolds N.K."/>
            <person name="Benny G.L."/>
            <person name="Smith M.E."/>
            <person name="James T.Y."/>
            <person name="Grigoriev I.V."/>
        </authorList>
    </citation>
    <scope>NUCLEOTIDE SEQUENCE [LARGE SCALE GENOMIC DNA]</scope>
</reference>
<dbReference type="GO" id="GO:0016926">
    <property type="term" value="P:protein desumoylation"/>
    <property type="evidence" value="ECO:0007669"/>
    <property type="project" value="TreeGrafter"/>
</dbReference>
<evidence type="ECO:0000256" key="2">
    <source>
        <dbReference type="ARBA" id="ARBA00022553"/>
    </source>
</evidence>
<dbReference type="PANTHER" id="PTHR46896:SF3">
    <property type="entry name" value="FI06413P-RELATED"/>
    <property type="match status" value="1"/>
</dbReference>
<dbReference type="Pfam" id="PF02902">
    <property type="entry name" value="Peptidase_C48"/>
    <property type="match status" value="1"/>
</dbReference>
<keyword evidence="5" id="KW-0378">Hydrolase</keyword>
<feature type="domain" description="Ubiquitin-like protease family profile" evidence="6">
    <location>
        <begin position="9"/>
        <end position="221"/>
    </location>
</feature>
<dbReference type="GO" id="GO:0005737">
    <property type="term" value="C:cytoplasm"/>
    <property type="evidence" value="ECO:0007669"/>
    <property type="project" value="TreeGrafter"/>
</dbReference>
<protein>
    <recommendedName>
        <fullName evidence="6">Ubiquitin-like protease family profile domain-containing protein</fullName>
    </recommendedName>
</protein>
<organism evidence="7 8">
    <name type="scientific">Piptocephalis cylindrospora</name>
    <dbReference type="NCBI Taxonomy" id="1907219"/>
    <lineage>
        <taxon>Eukaryota</taxon>
        <taxon>Fungi</taxon>
        <taxon>Fungi incertae sedis</taxon>
        <taxon>Zoopagomycota</taxon>
        <taxon>Zoopagomycotina</taxon>
        <taxon>Zoopagomycetes</taxon>
        <taxon>Zoopagales</taxon>
        <taxon>Piptocephalidaceae</taxon>
        <taxon>Piptocephalis</taxon>
    </lineage>
</organism>
<evidence type="ECO:0000259" key="6">
    <source>
        <dbReference type="PROSITE" id="PS50600"/>
    </source>
</evidence>
<accession>A0A4P9Y4H5</accession>
<dbReference type="Proteomes" id="UP000267251">
    <property type="component" value="Unassembled WGS sequence"/>
</dbReference>
<evidence type="ECO:0000313" key="7">
    <source>
        <dbReference type="EMBL" id="RKP13878.1"/>
    </source>
</evidence>
<evidence type="ECO:0000313" key="8">
    <source>
        <dbReference type="Proteomes" id="UP000267251"/>
    </source>
</evidence>
<name>A0A4P9Y4H5_9FUNG</name>
<keyword evidence="4" id="KW-0833">Ubl conjugation pathway</keyword>
<evidence type="ECO:0000256" key="4">
    <source>
        <dbReference type="ARBA" id="ARBA00022786"/>
    </source>
</evidence>
<gene>
    <name evidence="7" type="ORF">BJ684DRAFT_9435</name>
</gene>
<dbReference type="GO" id="GO:0006508">
    <property type="term" value="P:proteolysis"/>
    <property type="evidence" value="ECO:0007669"/>
    <property type="project" value="UniProtKB-KW"/>
</dbReference>
<keyword evidence="3" id="KW-0645">Protease</keyword>
<dbReference type="PROSITE" id="PS50600">
    <property type="entry name" value="ULP_PROTEASE"/>
    <property type="match status" value="1"/>
</dbReference>
<feature type="non-terminal residue" evidence="7">
    <location>
        <position position="1"/>
    </location>
</feature>
<dbReference type="InterPro" id="IPR051947">
    <property type="entry name" value="Sentrin-specific_protease"/>
</dbReference>
<dbReference type="GO" id="GO:0070139">
    <property type="term" value="F:SUMO-specific endopeptidase activity"/>
    <property type="evidence" value="ECO:0007669"/>
    <property type="project" value="TreeGrafter"/>
</dbReference>
<keyword evidence="2" id="KW-0597">Phosphoprotein</keyword>
<dbReference type="PANTHER" id="PTHR46896">
    <property type="entry name" value="SENTRIN-SPECIFIC PROTEASE"/>
    <property type="match status" value="1"/>
</dbReference>
<comment type="similarity">
    <text evidence="1">Belongs to the peptidase C48 family.</text>
</comment>